<dbReference type="AlphaFoldDB" id="A0A6J4QYA4"/>
<feature type="non-terminal residue" evidence="1">
    <location>
        <position position="34"/>
    </location>
</feature>
<dbReference type="EMBL" id="CADCUW010000683">
    <property type="protein sequence ID" value="CAA9455799.1"/>
    <property type="molecule type" value="Genomic_DNA"/>
</dbReference>
<organism evidence="1">
    <name type="scientific">uncultured Rubrobacteraceae bacterium</name>
    <dbReference type="NCBI Taxonomy" id="349277"/>
    <lineage>
        <taxon>Bacteria</taxon>
        <taxon>Bacillati</taxon>
        <taxon>Actinomycetota</taxon>
        <taxon>Rubrobacteria</taxon>
        <taxon>Rubrobacterales</taxon>
        <taxon>Rubrobacteraceae</taxon>
        <taxon>environmental samples</taxon>
    </lineage>
</organism>
<name>A0A6J4QYA4_9ACTN</name>
<protein>
    <submittedName>
        <fullName evidence="1">Uncharacterized protein</fullName>
    </submittedName>
</protein>
<accession>A0A6J4QYA4</accession>
<evidence type="ECO:0000313" key="1">
    <source>
        <dbReference type="EMBL" id="CAA9455799.1"/>
    </source>
</evidence>
<gene>
    <name evidence="1" type="ORF">AVDCRST_MAG01-01-5169</name>
</gene>
<sequence>MSLERRSRKLEGADEGAVAAHRVAEDAGAAGAGR</sequence>
<reference evidence="1" key="1">
    <citation type="submission" date="2020-02" db="EMBL/GenBank/DDBJ databases">
        <authorList>
            <person name="Meier V. D."/>
        </authorList>
    </citation>
    <scope>NUCLEOTIDE SEQUENCE</scope>
    <source>
        <strain evidence="1">AVDCRST_MAG01</strain>
    </source>
</reference>
<proteinExistence type="predicted"/>